<accession>A0A6A4BHC0</accession>
<protein>
    <submittedName>
        <fullName evidence="2">Uncharacterized protein</fullName>
    </submittedName>
</protein>
<proteinExistence type="predicted"/>
<keyword evidence="3" id="KW-1185">Reference proteome</keyword>
<organism evidence="2 3">
    <name type="scientific">Phytophthora rubi</name>
    <dbReference type="NCBI Taxonomy" id="129364"/>
    <lineage>
        <taxon>Eukaryota</taxon>
        <taxon>Sar</taxon>
        <taxon>Stramenopiles</taxon>
        <taxon>Oomycota</taxon>
        <taxon>Peronosporomycetes</taxon>
        <taxon>Peronosporales</taxon>
        <taxon>Peronosporaceae</taxon>
        <taxon>Phytophthora</taxon>
    </lineage>
</organism>
<evidence type="ECO:0000313" key="3">
    <source>
        <dbReference type="Proteomes" id="UP000434957"/>
    </source>
</evidence>
<feature type="region of interest" description="Disordered" evidence="1">
    <location>
        <begin position="77"/>
        <end position="105"/>
    </location>
</feature>
<sequence length="189" mass="21338">MASEGPTAEELEALEDVMVEDSSLDFQPETEHDIGVGEEVTAMQEFLLEESETLQELIAEAQADAPIENATNDVDEASLPSANFNAPHANGEAAVPTPAREFPTSPIEVDLGNSFNTPRLRFHVPIHIGYGSRCRWRERERYRERQCEEANICVRCMRERVPAESGKKQCLTCRVKKRKLYHARREASH</sequence>
<evidence type="ECO:0000313" key="2">
    <source>
        <dbReference type="EMBL" id="KAE9272981.1"/>
    </source>
</evidence>
<name>A0A6A4BHC0_9STRA</name>
<comment type="caution">
    <text evidence="2">The sequence shown here is derived from an EMBL/GenBank/DDBJ whole genome shotgun (WGS) entry which is preliminary data.</text>
</comment>
<gene>
    <name evidence="2" type="ORF">PR003_g30040</name>
</gene>
<evidence type="ECO:0000256" key="1">
    <source>
        <dbReference type="SAM" id="MobiDB-lite"/>
    </source>
</evidence>
<dbReference type="EMBL" id="QXFT01005364">
    <property type="protein sequence ID" value="KAE9272981.1"/>
    <property type="molecule type" value="Genomic_DNA"/>
</dbReference>
<dbReference type="AlphaFoldDB" id="A0A6A4BHC0"/>
<dbReference type="Proteomes" id="UP000434957">
    <property type="component" value="Unassembled WGS sequence"/>
</dbReference>
<reference evidence="2 3" key="1">
    <citation type="submission" date="2018-08" db="EMBL/GenBank/DDBJ databases">
        <title>Genomic investigation of the strawberry pathogen Phytophthora fragariae indicates pathogenicity is determined by transcriptional variation in three key races.</title>
        <authorList>
            <person name="Adams T.M."/>
            <person name="Armitage A.D."/>
            <person name="Sobczyk M.K."/>
            <person name="Bates H.J."/>
            <person name="Dunwell J.M."/>
            <person name="Nellist C.F."/>
            <person name="Harrison R.J."/>
        </authorList>
    </citation>
    <scope>NUCLEOTIDE SEQUENCE [LARGE SCALE GENOMIC DNA]</scope>
    <source>
        <strain evidence="2 3">SCRP333</strain>
    </source>
</reference>